<evidence type="ECO:0000313" key="2">
    <source>
        <dbReference type="Proteomes" id="UP000632766"/>
    </source>
</evidence>
<name>A0A8J7I0A0_9NOST</name>
<dbReference type="Proteomes" id="UP000632766">
    <property type="component" value="Unassembled WGS sequence"/>
</dbReference>
<keyword evidence="2" id="KW-1185">Reference proteome</keyword>
<dbReference type="EMBL" id="JAECZC010000102">
    <property type="protein sequence ID" value="MBH8566732.1"/>
    <property type="molecule type" value="Genomic_DNA"/>
</dbReference>
<dbReference type="RefSeq" id="WP_214662838.1">
    <property type="nucleotide sequence ID" value="NZ_JAECZC010000102.1"/>
</dbReference>
<gene>
    <name evidence="1" type="ORF">I8748_32050</name>
</gene>
<organism evidence="1 2">
    <name type="scientific">Amazonocrinis nigriterrae CENA67</name>
    <dbReference type="NCBI Taxonomy" id="2794033"/>
    <lineage>
        <taxon>Bacteria</taxon>
        <taxon>Bacillati</taxon>
        <taxon>Cyanobacteriota</taxon>
        <taxon>Cyanophyceae</taxon>
        <taxon>Nostocales</taxon>
        <taxon>Nostocaceae</taxon>
        <taxon>Amazonocrinis</taxon>
        <taxon>Amazonocrinis nigriterrae</taxon>
    </lineage>
</organism>
<protein>
    <submittedName>
        <fullName evidence="1">Uncharacterized protein</fullName>
    </submittedName>
</protein>
<comment type="caution">
    <text evidence="1">The sequence shown here is derived from an EMBL/GenBank/DDBJ whole genome shotgun (WGS) entry which is preliminary data.</text>
</comment>
<sequence length="62" mass="6836">MADSITQERIDQATPNGGDYSIIYYQDAEGNPTSKDTAKKAEVVEFKSGGKQVFRTYATLTE</sequence>
<dbReference type="AlphaFoldDB" id="A0A8J7I0A0"/>
<proteinExistence type="predicted"/>
<evidence type="ECO:0000313" key="1">
    <source>
        <dbReference type="EMBL" id="MBH8566732.1"/>
    </source>
</evidence>
<reference evidence="1 2" key="1">
    <citation type="journal article" date="2021" name="Int. J. Syst. Evol. Microbiol.">
        <title>Amazonocrinis nigriterrae gen. nov., sp. nov., Atlanticothrix silvestris gen. nov., sp. nov. and Dendronalium phyllosphericum gen. nov., sp. nov., nostocacean cyanobacteria from Brazilian environments.</title>
        <authorList>
            <person name="Alvarenga D.O."/>
            <person name="Andreote A.P.D."/>
            <person name="Branco L.H.Z."/>
            <person name="Delbaje E."/>
            <person name="Cruz R.B."/>
            <person name="Varani A.M."/>
            <person name="Fiore M.F."/>
        </authorList>
    </citation>
    <scope>NUCLEOTIDE SEQUENCE [LARGE SCALE GENOMIC DNA]</scope>
    <source>
        <strain evidence="1 2">CENA67</strain>
    </source>
</reference>
<accession>A0A8J7I0A0</accession>